<dbReference type="EMBL" id="JABCKV010000002">
    <property type="protein sequence ID" value="KAG5648585.1"/>
    <property type="molecule type" value="Genomic_DNA"/>
</dbReference>
<keyword evidence="4 6" id="KW-0862">Zinc</keyword>
<dbReference type="PANTHER" id="PTHR23163">
    <property type="entry name" value="RING FINGER PROTEIN-RELATED"/>
    <property type="match status" value="1"/>
</dbReference>
<evidence type="ECO:0000256" key="3">
    <source>
        <dbReference type="ARBA" id="ARBA00022771"/>
    </source>
</evidence>
<proteinExistence type="inferred from homology"/>
<accession>A0A9P7KH92</accession>
<feature type="coiled-coil region" evidence="7">
    <location>
        <begin position="365"/>
        <end position="427"/>
    </location>
</feature>
<dbReference type="GO" id="GO:0006325">
    <property type="term" value="P:chromatin organization"/>
    <property type="evidence" value="ECO:0007669"/>
    <property type="project" value="UniProtKB-KW"/>
</dbReference>
<dbReference type="GO" id="GO:0008270">
    <property type="term" value="F:zinc ion binding"/>
    <property type="evidence" value="ECO:0007669"/>
    <property type="project" value="UniProtKB-KW"/>
</dbReference>
<feature type="region of interest" description="Disordered" evidence="8">
    <location>
        <begin position="216"/>
        <end position="266"/>
    </location>
</feature>
<feature type="coiled-coil region" evidence="7">
    <location>
        <begin position="706"/>
        <end position="733"/>
    </location>
</feature>
<comment type="subcellular location">
    <subcellularLocation>
        <location evidence="1 6">Nucleus</location>
    </subcellularLocation>
</comment>
<evidence type="ECO:0000313" key="11">
    <source>
        <dbReference type="Proteomes" id="UP000775547"/>
    </source>
</evidence>
<keyword evidence="6" id="KW-0833">Ubl conjugation pathway</keyword>
<keyword evidence="3 6" id="KW-0863">Zinc-finger</keyword>
<comment type="pathway">
    <text evidence="6">Protein modification; protein ubiquitination.</text>
</comment>
<dbReference type="OrthoDB" id="10266039at2759"/>
<reference evidence="10" key="1">
    <citation type="submission" date="2020-07" db="EMBL/GenBank/DDBJ databases">
        <authorList>
            <person name="Nieuwenhuis M."/>
            <person name="Van De Peppel L.J.J."/>
        </authorList>
    </citation>
    <scope>NUCLEOTIDE SEQUENCE</scope>
    <source>
        <strain evidence="10">AP01</strain>
        <tissue evidence="10">Mycelium</tissue>
    </source>
</reference>
<dbReference type="InterPro" id="IPR058643">
    <property type="entry name" value="BRE1-like_CC"/>
</dbReference>
<comment type="caution">
    <text evidence="10">The sequence shown here is derived from an EMBL/GenBank/DDBJ whole genome shotgun (WGS) entry which is preliminary data.</text>
</comment>
<dbReference type="GO" id="GO:0016567">
    <property type="term" value="P:protein ubiquitination"/>
    <property type="evidence" value="ECO:0007669"/>
    <property type="project" value="UniProtKB-UniRule"/>
</dbReference>
<evidence type="ECO:0000256" key="7">
    <source>
        <dbReference type="SAM" id="Coils"/>
    </source>
</evidence>
<feature type="region of interest" description="Disordered" evidence="8">
    <location>
        <begin position="1"/>
        <end position="43"/>
    </location>
</feature>
<evidence type="ECO:0000259" key="9">
    <source>
        <dbReference type="Pfam" id="PF26095"/>
    </source>
</evidence>
<dbReference type="InterPro" id="IPR013956">
    <property type="entry name" value="E3_ubiquit_lig_Bre1"/>
</dbReference>
<feature type="domain" description="BRE1-like coiled-coil containing" evidence="9">
    <location>
        <begin position="74"/>
        <end position="213"/>
    </location>
</feature>
<dbReference type="AlphaFoldDB" id="A0A9P7KH92"/>
<dbReference type="Pfam" id="PF26095">
    <property type="entry name" value="CC_Bre1"/>
    <property type="match status" value="1"/>
</dbReference>
<reference evidence="10" key="2">
    <citation type="submission" date="2021-10" db="EMBL/GenBank/DDBJ databases">
        <title>Phylogenomics reveals ancestral predisposition of the termite-cultivated fungus Termitomyces towards a domesticated lifestyle.</title>
        <authorList>
            <person name="Auxier B."/>
            <person name="Grum-Grzhimaylo A."/>
            <person name="Cardenas M.E."/>
            <person name="Lodge J.D."/>
            <person name="Laessoe T."/>
            <person name="Pedersen O."/>
            <person name="Smith M.E."/>
            <person name="Kuyper T.W."/>
            <person name="Franco-Molano E.A."/>
            <person name="Baroni T.J."/>
            <person name="Aanen D.K."/>
        </authorList>
    </citation>
    <scope>NUCLEOTIDE SEQUENCE</scope>
    <source>
        <strain evidence="10">AP01</strain>
        <tissue evidence="10">Mycelium</tissue>
    </source>
</reference>
<evidence type="ECO:0000313" key="10">
    <source>
        <dbReference type="EMBL" id="KAG5648585.1"/>
    </source>
</evidence>
<keyword evidence="6" id="KW-0156">Chromatin regulator</keyword>
<evidence type="ECO:0000256" key="5">
    <source>
        <dbReference type="ARBA" id="ARBA00023242"/>
    </source>
</evidence>
<sequence length="753" mass="85142">MASRKRPFSEDEDAATTKKRALTGPNGSPRVNVPADEVEPGEGDNLELFRKEAIFRRMKHYSREHQRSQSRIAELERRKHTCEAGLATMAACWNQLVKTIRLLLNTEDLPEVADEMFDFTAHIRGSNKLDYVKTLEDNMSATQSLVDRLAKAGGNAQAHLTNGRALAERQKATTECISLQSQMDLMRVELQDTVQQKKEYHDLLAQAENRLLRLQSPTVLATQTQGAEKRPEYAEASTEEPQRKPSSPAGSKSPAQPNGLYDPTEMDTLRDQVAVRETKIIELEREVAVIRDEKALLEADLQLLSYDKISENPHYKTLLDHASTLQTSLTDSRAQTARLSEELNLLRGSRKDWEDGVNATANQSNQELKTMLNKRDSENSRLREQRDQQIAELNERKQQDSIKMTSLREVQKLAESRSERISALESEVGRCKSQLAAHAGHEELMTFFMNGNIEQAQFFESLQQRAASAEKRATLLEELLSKYQADRPEVANHLKAEMDALQALAQAQAELKKYKSIYGDTSSLPPDVSTLSEQLQQKEEELQRLRLLDIQHSQAETTLYAEIDKLSVAWESLDKQVKDKVFDLSGLEAQVKRAASDKAKSENKFYAAMRDKDAIEAERLKLSRDVEKQNKVVERLVDTEKNLAAQLFPKGTLEKELATLKHINHQYKGRADTLAEEFNHTKSQVGAARQLTEQMRAAFSDLAKTYSNKTAELRKLEDGLIRAKKELELKKQREASAPQVDSDEGSGLMFVIA</sequence>
<evidence type="ECO:0000256" key="8">
    <source>
        <dbReference type="SAM" id="MobiDB-lite"/>
    </source>
</evidence>
<dbReference type="Pfam" id="PF08647">
    <property type="entry name" value="BRE1"/>
    <property type="match status" value="1"/>
</dbReference>
<evidence type="ECO:0000256" key="4">
    <source>
        <dbReference type="ARBA" id="ARBA00022833"/>
    </source>
</evidence>
<feature type="compositionally biased region" description="Polar residues" evidence="8">
    <location>
        <begin position="216"/>
        <end position="226"/>
    </location>
</feature>
<dbReference type="GO" id="GO:0033503">
    <property type="term" value="C:HULC complex"/>
    <property type="evidence" value="ECO:0007669"/>
    <property type="project" value="TreeGrafter"/>
</dbReference>
<dbReference type="PANTHER" id="PTHR23163:SF0">
    <property type="entry name" value="E3 UBIQUITIN-PROTEIN LIGASE BRE1"/>
    <property type="match status" value="1"/>
</dbReference>
<dbReference type="Proteomes" id="UP000775547">
    <property type="component" value="Unassembled WGS sequence"/>
</dbReference>
<keyword evidence="6 7" id="KW-0175">Coiled coil</keyword>
<keyword evidence="5 6" id="KW-0539">Nucleus</keyword>
<keyword evidence="2 6" id="KW-0479">Metal-binding</keyword>
<feature type="compositionally biased region" description="Low complexity" evidence="8">
    <location>
        <begin position="244"/>
        <end position="257"/>
    </location>
</feature>
<feature type="coiled-coil region" evidence="7">
    <location>
        <begin position="266"/>
        <end position="300"/>
    </location>
</feature>
<name>A0A9P7KH92_9AGAR</name>
<dbReference type="EC" id="2.3.2.27" evidence="6"/>
<feature type="coiled-coil region" evidence="7">
    <location>
        <begin position="459"/>
        <end position="548"/>
    </location>
</feature>
<keyword evidence="11" id="KW-1185">Reference proteome</keyword>
<evidence type="ECO:0000256" key="2">
    <source>
        <dbReference type="ARBA" id="ARBA00022723"/>
    </source>
</evidence>
<evidence type="ECO:0000256" key="6">
    <source>
        <dbReference type="RuleBase" id="RU365038"/>
    </source>
</evidence>
<dbReference type="GO" id="GO:0005634">
    <property type="term" value="C:nucleus"/>
    <property type="evidence" value="ECO:0007669"/>
    <property type="project" value="UniProtKB-SubCell"/>
</dbReference>
<comment type="similarity">
    <text evidence="6">Belongs to the BRE1 family.</text>
</comment>
<comment type="catalytic activity">
    <reaction evidence="6">
        <text>S-ubiquitinyl-[E2 ubiquitin-conjugating enzyme]-L-cysteine + [acceptor protein]-L-lysine = [E2 ubiquitin-conjugating enzyme]-L-cysteine + N(6)-ubiquitinyl-[acceptor protein]-L-lysine.</text>
        <dbReference type="EC" id="2.3.2.27"/>
    </reaction>
</comment>
<gene>
    <name evidence="10" type="ORF">DXG03_003196</name>
</gene>
<evidence type="ECO:0000256" key="1">
    <source>
        <dbReference type="ARBA" id="ARBA00004123"/>
    </source>
</evidence>
<keyword evidence="6" id="KW-0808">Transferase</keyword>
<dbReference type="GO" id="GO:0061630">
    <property type="term" value="F:ubiquitin protein ligase activity"/>
    <property type="evidence" value="ECO:0007669"/>
    <property type="project" value="UniProtKB-EC"/>
</dbReference>
<protein>
    <recommendedName>
        <fullName evidence="6">E3 ubiquitin protein ligase</fullName>
        <ecNumber evidence="6">2.3.2.27</ecNumber>
    </recommendedName>
</protein>
<organism evidence="10 11">
    <name type="scientific">Asterophora parasitica</name>
    <dbReference type="NCBI Taxonomy" id="117018"/>
    <lineage>
        <taxon>Eukaryota</taxon>
        <taxon>Fungi</taxon>
        <taxon>Dikarya</taxon>
        <taxon>Basidiomycota</taxon>
        <taxon>Agaricomycotina</taxon>
        <taxon>Agaricomycetes</taxon>
        <taxon>Agaricomycetidae</taxon>
        <taxon>Agaricales</taxon>
        <taxon>Tricholomatineae</taxon>
        <taxon>Lyophyllaceae</taxon>
        <taxon>Asterophora</taxon>
    </lineage>
</organism>